<dbReference type="PROSITE" id="PS51351">
    <property type="entry name" value="TFIIE_BETA_C"/>
    <property type="match status" value="1"/>
</dbReference>
<dbReference type="Gene3D" id="1.10.10.10">
    <property type="entry name" value="Winged helix-like DNA-binding domain superfamily/Winged helix DNA-binding domain"/>
    <property type="match status" value="1"/>
</dbReference>
<dbReference type="InterPro" id="IPR036390">
    <property type="entry name" value="WH_DNA-bd_sf"/>
</dbReference>
<reference evidence="2" key="1">
    <citation type="submission" date="2021-02" db="EMBL/GenBank/DDBJ databases">
        <authorList>
            <person name="Nowell W R."/>
        </authorList>
    </citation>
    <scope>NUCLEOTIDE SEQUENCE</scope>
</reference>
<evidence type="ECO:0000313" key="2">
    <source>
        <dbReference type="EMBL" id="CAF3861565.1"/>
    </source>
</evidence>
<comment type="caution">
    <text evidence="2">The sequence shown here is derived from an EMBL/GenBank/DDBJ whole genome shotgun (WGS) entry which is preliminary data.</text>
</comment>
<dbReference type="Proteomes" id="UP000676336">
    <property type="component" value="Unassembled WGS sequence"/>
</dbReference>
<evidence type="ECO:0000259" key="1">
    <source>
        <dbReference type="PROSITE" id="PS51351"/>
    </source>
</evidence>
<gene>
    <name evidence="2" type="ORF">SMN809_LOCUS4571</name>
</gene>
<dbReference type="InterPro" id="IPR036388">
    <property type="entry name" value="WH-like_DNA-bd_sf"/>
</dbReference>
<dbReference type="SUPFAM" id="SSF46785">
    <property type="entry name" value="Winged helix' DNA-binding domain"/>
    <property type="match status" value="1"/>
</dbReference>
<organism evidence="2 3">
    <name type="scientific">Rotaria magnacalcarata</name>
    <dbReference type="NCBI Taxonomy" id="392030"/>
    <lineage>
        <taxon>Eukaryota</taxon>
        <taxon>Metazoa</taxon>
        <taxon>Spiralia</taxon>
        <taxon>Gnathifera</taxon>
        <taxon>Rotifera</taxon>
        <taxon>Eurotatoria</taxon>
        <taxon>Bdelloidea</taxon>
        <taxon>Philodinida</taxon>
        <taxon>Philodinidae</taxon>
        <taxon>Rotaria</taxon>
    </lineage>
</organism>
<feature type="domain" description="TFIIE beta" evidence="1">
    <location>
        <begin position="41"/>
        <end position="122"/>
    </location>
</feature>
<accession>A0A8S2KP85</accession>
<feature type="non-terminal residue" evidence="2">
    <location>
        <position position="235"/>
    </location>
</feature>
<evidence type="ECO:0000313" key="3">
    <source>
        <dbReference type="Proteomes" id="UP000676336"/>
    </source>
</evidence>
<dbReference type="GO" id="GO:0006367">
    <property type="term" value="P:transcription initiation at RNA polymerase II promoter"/>
    <property type="evidence" value="ECO:0007669"/>
    <property type="project" value="InterPro"/>
</dbReference>
<dbReference type="AlphaFoldDB" id="A0A8S2KP85"/>
<protein>
    <recommendedName>
        <fullName evidence="1">TFIIE beta domain-containing protein</fullName>
    </recommendedName>
</protein>
<dbReference type="EMBL" id="CAJOBI010001070">
    <property type="protein sequence ID" value="CAF3861565.1"/>
    <property type="molecule type" value="Genomic_DNA"/>
</dbReference>
<name>A0A8S2KP85_9BILA</name>
<dbReference type="InterPro" id="IPR003166">
    <property type="entry name" value="TFIIE_bsu_DNA-bd"/>
</dbReference>
<proteinExistence type="predicted"/>
<sequence>MNSSSAALFKDHANFRKREADAASFLHPVKNVKKLRNHHLRHKKIIDQNQHLVVRKHLQDRFLSGTTDAITLDEIIQESELVIESSDKHWLASEALLSNEKIDVKKVEDVNKFVYKPPLDLKGGKKQALLNLLKSRHEKCEGAVTVDDVRDTIPKPKADKIIESLIKDDQVVKVTSNKKEILFYTDPSYKLKVHPDFTESWRKISVEGLDDKKIWEFLDKQGHYGLMKNTPRQSH</sequence>